<comment type="caution">
    <text evidence="5">The sequence shown here is derived from an EMBL/GenBank/DDBJ whole genome shotgun (WGS) entry which is preliminary data.</text>
</comment>
<sequence>MKNLCYQLVSLIPPHHFNPPKDFLSQQDQLEQAAYYIKKLRERIEELRRRKSENPNHHHHVLKLRDLGGSSLEVIFISGLIRKNIMLHQIIAILEQGGAEVVTVTISKIGDKIFHTLHAQAKVSRVGVDTTRICERFQELIYSS</sequence>
<evidence type="ECO:0000313" key="5">
    <source>
        <dbReference type="EMBL" id="KAK4479315.1"/>
    </source>
</evidence>
<evidence type="ECO:0000256" key="1">
    <source>
        <dbReference type="ARBA" id="ARBA00004123"/>
    </source>
</evidence>
<keyword evidence="6" id="KW-1185">Reference proteome</keyword>
<dbReference type="PANTHER" id="PTHR13935">
    <property type="entry name" value="ACHAETE-SCUTE TRANSCRIPTION FACTOR-RELATED"/>
    <property type="match status" value="1"/>
</dbReference>
<evidence type="ECO:0008006" key="7">
    <source>
        <dbReference type="Google" id="ProtNLM"/>
    </source>
</evidence>
<proteinExistence type="predicted"/>
<evidence type="ECO:0000313" key="6">
    <source>
        <dbReference type="Proteomes" id="UP001291926"/>
    </source>
</evidence>
<organism evidence="5 6">
    <name type="scientific">Penstemon davidsonii</name>
    <dbReference type="NCBI Taxonomy" id="160366"/>
    <lineage>
        <taxon>Eukaryota</taxon>
        <taxon>Viridiplantae</taxon>
        <taxon>Streptophyta</taxon>
        <taxon>Embryophyta</taxon>
        <taxon>Tracheophyta</taxon>
        <taxon>Spermatophyta</taxon>
        <taxon>Magnoliopsida</taxon>
        <taxon>eudicotyledons</taxon>
        <taxon>Gunneridae</taxon>
        <taxon>Pentapetalae</taxon>
        <taxon>asterids</taxon>
        <taxon>lamiids</taxon>
        <taxon>Lamiales</taxon>
        <taxon>Plantaginaceae</taxon>
        <taxon>Cheloneae</taxon>
        <taxon>Penstemon</taxon>
    </lineage>
</organism>
<keyword evidence="4" id="KW-0539">Nucleus</keyword>
<dbReference type="SUPFAM" id="SSF47459">
    <property type="entry name" value="HLH, helix-loop-helix DNA-binding domain"/>
    <property type="match status" value="1"/>
</dbReference>
<dbReference type="InterPro" id="IPR015660">
    <property type="entry name" value="MASH1/Ascl1a-like"/>
</dbReference>
<gene>
    <name evidence="5" type="ORF">RD792_014826</name>
</gene>
<evidence type="ECO:0000256" key="4">
    <source>
        <dbReference type="ARBA" id="ARBA00023242"/>
    </source>
</evidence>
<evidence type="ECO:0000256" key="2">
    <source>
        <dbReference type="ARBA" id="ARBA00023015"/>
    </source>
</evidence>
<keyword evidence="3" id="KW-0804">Transcription</keyword>
<comment type="subcellular location">
    <subcellularLocation>
        <location evidence="1">Nucleus</location>
    </subcellularLocation>
</comment>
<name>A0ABR0CR05_9LAMI</name>
<dbReference type="InterPro" id="IPR036638">
    <property type="entry name" value="HLH_DNA-bd_sf"/>
</dbReference>
<reference evidence="5 6" key="1">
    <citation type="journal article" date="2023" name="bioRxiv">
        <title>Genome report: Whole genome sequence and annotation of Penstemon davidsonii.</title>
        <authorList>
            <person name="Ostevik K.L."/>
            <person name="Alabady M."/>
            <person name="Zhang M."/>
            <person name="Rausher M.D."/>
        </authorList>
    </citation>
    <scope>NUCLEOTIDE SEQUENCE [LARGE SCALE GENOMIC DNA]</scope>
    <source>
        <strain evidence="5">DNT005</strain>
        <tissue evidence="5">Whole leaf</tissue>
    </source>
</reference>
<protein>
    <recommendedName>
        <fullName evidence="7">BHLH domain-containing protein</fullName>
    </recommendedName>
</protein>
<dbReference type="Proteomes" id="UP001291926">
    <property type="component" value="Unassembled WGS sequence"/>
</dbReference>
<accession>A0ABR0CR05</accession>
<dbReference type="PANTHER" id="PTHR13935:SF46">
    <property type="entry name" value="TRANSCRIPTION FACTOR BHLH167-RELATED"/>
    <property type="match status" value="1"/>
</dbReference>
<evidence type="ECO:0000256" key="3">
    <source>
        <dbReference type="ARBA" id="ARBA00023163"/>
    </source>
</evidence>
<dbReference type="EMBL" id="JAYDYQ010002687">
    <property type="protein sequence ID" value="KAK4479315.1"/>
    <property type="molecule type" value="Genomic_DNA"/>
</dbReference>
<keyword evidence="2" id="KW-0805">Transcription regulation</keyword>